<organism evidence="1 2">
    <name type="scientific">Nocardioides mangrovi</name>
    <dbReference type="NCBI Taxonomy" id="2874580"/>
    <lineage>
        <taxon>Bacteria</taxon>
        <taxon>Bacillati</taxon>
        <taxon>Actinomycetota</taxon>
        <taxon>Actinomycetes</taxon>
        <taxon>Propionibacteriales</taxon>
        <taxon>Nocardioidaceae</taxon>
        <taxon>Nocardioides</taxon>
    </lineage>
</organism>
<protein>
    <submittedName>
        <fullName evidence="1">Pyridoxamine 5'-phosphate oxidase family protein</fullName>
    </submittedName>
</protein>
<dbReference type="Pfam" id="PF12900">
    <property type="entry name" value="Pyridox_ox_2"/>
    <property type="match status" value="1"/>
</dbReference>
<dbReference type="RefSeq" id="WP_224121326.1">
    <property type="nucleotide sequence ID" value="NZ_JAIQZJ010000001.1"/>
</dbReference>
<gene>
    <name evidence="1" type="ORF">K8U61_02190</name>
</gene>
<dbReference type="InterPro" id="IPR024747">
    <property type="entry name" value="Pyridox_Oxase-rel"/>
</dbReference>
<accession>A0ABS7U7X8</accession>
<reference evidence="1 2" key="1">
    <citation type="submission" date="2021-09" db="EMBL/GenBank/DDBJ databases">
        <title>Whole genome sequence of Nocardioides sp. GBK3QG-3.</title>
        <authorList>
            <person name="Tuo L."/>
        </authorList>
    </citation>
    <scope>NUCLEOTIDE SEQUENCE [LARGE SCALE GENOMIC DNA]</scope>
    <source>
        <strain evidence="1 2">GBK3QG-3</strain>
    </source>
</reference>
<keyword evidence="2" id="KW-1185">Reference proteome</keyword>
<dbReference type="Proteomes" id="UP000780875">
    <property type="component" value="Unassembled WGS sequence"/>
</dbReference>
<dbReference type="EMBL" id="JAIQZJ010000001">
    <property type="protein sequence ID" value="MBZ5736957.1"/>
    <property type="molecule type" value="Genomic_DNA"/>
</dbReference>
<comment type="caution">
    <text evidence="1">The sequence shown here is derived from an EMBL/GenBank/DDBJ whole genome shotgun (WGS) entry which is preliminary data.</text>
</comment>
<evidence type="ECO:0000313" key="2">
    <source>
        <dbReference type="Proteomes" id="UP000780875"/>
    </source>
</evidence>
<evidence type="ECO:0000313" key="1">
    <source>
        <dbReference type="EMBL" id="MBZ5736957.1"/>
    </source>
</evidence>
<sequence>MDELSREECLEALTSAEVGRIAWCTPRGPVVVPVNIAVHDGRVWIRTTADSEMVARVDAERVAVQVDHVDVVRRAGWSVLAHGVAAVHFDPAGPDSPVPWPPGPRPAEVVVTIGEVSGRRLSPGDGGTKSLG</sequence>
<dbReference type="InterPro" id="IPR012349">
    <property type="entry name" value="Split_barrel_FMN-bd"/>
</dbReference>
<dbReference type="SUPFAM" id="SSF50475">
    <property type="entry name" value="FMN-binding split barrel"/>
    <property type="match status" value="1"/>
</dbReference>
<dbReference type="Gene3D" id="2.30.110.10">
    <property type="entry name" value="Electron Transport, Fmn-binding Protein, Chain A"/>
    <property type="match status" value="1"/>
</dbReference>
<proteinExistence type="predicted"/>
<name>A0ABS7U7X8_9ACTN</name>